<organism evidence="2 3">
    <name type="scientific">Hibiscus sabdariffa</name>
    <name type="common">roselle</name>
    <dbReference type="NCBI Taxonomy" id="183260"/>
    <lineage>
        <taxon>Eukaryota</taxon>
        <taxon>Viridiplantae</taxon>
        <taxon>Streptophyta</taxon>
        <taxon>Embryophyta</taxon>
        <taxon>Tracheophyta</taxon>
        <taxon>Spermatophyta</taxon>
        <taxon>Magnoliopsida</taxon>
        <taxon>eudicotyledons</taxon>
        <taxon>Gunneridae</taxon>
        <taxon>Pentapetalae</taxon>
        <taxon>rosids</taxon>
        <taxon>malvids</taxon>
        <taxon>Malvales</taxon>
        <taxon>Malvaceae</taxon>
        <taxon>Malvoideae</taxon>
        <taxon>Hibiscus</taxon>
    </lineage>
</organism>
<comment type="caution">
    <text evidence="2">The sequence shown here is derived from an EMBL/GenBank/DDBJ whole genome shotgun (WGS) entry which is preliminary data.</text>
</comment>
<name>A0ABR2F874_9ROSI</name>
<feature type="region of interest" description="Disordered" evidence="1">
    <location>
        <begin position="1"/>
        <end position="70"/>
    </location>
</feature>
<protein>
    <submittedName>
        <fullName evidence="2">Uncharacterized protein</fullName>
    </submittedName>
</protein>
<dbReference type="EMBL" id="JBBPBM010000007">
    <property type="protein sequence ID" value="KAK8574520.1"/>
    <property type="molecule type" value="Genomic_DNA"/>
</dbReference>
<dbReference type="Proteomes" id="UP001472677">
    <property type="component" value="Unassembled WGS sequence"/>
</dbReference>
<accession>A0ABR2F874</accession>
<proteinExistence type="predicted"/>
<evidence type="ECO:0000256" key="1">
    <source>
        <dbReference type="SAM" id="MobiDB-lite"/>
    </source>
</evidence>
<evidence type="ECO:0000313" key="2">
    <source>
        <dbReference type="EMBL" id="KAK8574520.1"/>
    </source>
</evidence>
<feature type="compositionally biased region" description="Pro residues" evidence="1">
    <location>
        <begin position="28"/>
        <end position="37"/>
    </location>
</feature>
<keyword evidence="3" id="KW-1185">Reference proteome</keyword>
<evidence type="ECO:0000313" key="3">
    <source>
        <dbReference type="Proteomes" id="UP001472677"/>
    </source>
</evidence>
<sequence length="70" mass="7695">MKKGDLTLCVIDPGDPVHDPTRTVAPYPHRPQPPPASNRPNALSPTFIPPDPADPSGLWPNVRPIQVERR</sequence>
<reference evidence="2 3" key="1">
    <citation type="journal article" date="2024" name="G3 (Bethesda)">
        <title>Genome assembly of Hibiscus sabdariffa L. provides insights into metabolisms of medicinal natural products.</title>
        <authorList>
            <person name="Kim T."/>
        </authorList>
    </citation>
    <scope>NUCLEOTIDE SEQUENCE [LARGE SCALE GENOMIC DNA]</scope>
    <source>
        <strain evidence="2">TK-2024</strain>
        <tissue evidence="2">Old leaves</tissue>
    </source>
</reference>
<gene>
    <name evidence="2" type="ORF">V6N12_062210</name>
</gene>